<dbReference type="AlphaFoldDB" id="A0A498R291"/>
<dbReference type="InterPro" id="IPR054158">
    <property type="entry name" value="RNR-II_ins_dom"/>
</dbReference>
<feature type="domain" description="Ribonucleotide reductase large subunit C-terminal" evidence="15">
    <location>
        <begin position="486"/>
        <end position="620"/>
    </location>
</feature>
<dbReference type="GO" id="GO:0000166">
    <property type="term" value="F:nucleotide binding"/>
    <property type="evidence" value="ECO:0007669"/>
    <property type="project" value="InterPro"/>
</dbReference>
<dbReference type="InterPro" id="IPR050862">
    <property type="entry name" value="RdRp_reductase_class-2"/>
</dbReference>
<dbReference type="GO" id="GO:0008998">
    <property type="term" value="F:ribonucleoside-triphosphate reductase (thioredoxin) activity"/>
    <property type="evidence" value="ECO:0007669"/>
    <property type="project" value="UniProtKB-EC"/>
</dbReference>
<dbReference type="GO" id="GO:0031419">
    <property type="term" value="F:cobalamin binding"/>
    <property type="evidence" value="ECO:0007669"/>
    <property type="project" value="UniProtKB-KW"/>
</dbReference>
<dbReference type="InterPro" id="IPR013345">
    <property type="entry name" value="RTP_Rdtase_AdoCbl-dep"/>
</dbReference>
<dbReference type="Gene3D" id="3.20.70.20">
    <property type="match status" value="1"/>
</dbReference>
<evidence type="ECO:0000256" key="12">
    <source>
        <dbReference type="ARBA" id="ARBA00048987"/>
    </source>
</evidence>
<keyword evidence="9 14" id="KW-1015">Disulfide bond</keyword>
<evidence type="ECO:0000256" key="14">
    <source>
        <dbReference type="PIRSR" id="PIRSR613345-2"/>
    </source>
</evidence>
<keyword evidence="11" id="KW-0170">Cobalt</keyword>
<dbReference type="Pfam" id="PF21995">
    <property type="entry name" value="RNR-II_ins_dom"/>
    <property type="match status" value="1"/>
</dbReference>
<evidence type="ECO:0000256" key="3">
    <source>
        <dbReference type="ARBA" id="ARBA00012275"/>
    </source>
</evidence>
<dbReference type="Gene3D" id="3.90.1390.10">
    <property type="entry name" value="b-12 dependent (class ii) ribonucleotide reductase, chain A, domain 3"/>
    <property type="match status" value="1"/>
</dbReference>
<evidence type="ECO:0000259" key="15">
    <source>
        <dbReference type="Pfam" id="PF02867"/>
    </source>
</evidence>
<evidence type="ECO:0000256" key="13">
    <source>
        <dbReference type="PIRSR" id="PIRSR613345-1"/>
    </source>
</evidence>
<dbReference type="PANTHER" id="PTHR43371:SF1">
    <property type="entry name" value="RIBONUCLEOSIDE-DIPHOSPHATE REDUCTASE"/>
    <property type="match status" value="1"/>
</dbReference>
<evidence type="ECO:0000256" key="5">
    <source>
        <dbReference type="ARBA" id="ARBA00022533"/>
    </source>
</evidence>
<dbReference type="Pfam" id="PF17975">
    <property type="entry name" value="RNR_Alpha"/>
    <property type="match status" value="1"/>
</dbReference>
<evidence type="ECO:0000256" key="10">
    <source>
        <dbReference type="ARBA" id="ARBA00023284"/>
    </source>
</evidence>
<evidence type="ECO:0000256" key="11">
    <source>
        <dbReference type="ARBA" id="ARBA00023285"/>
    </source>
</evidence>
<dbReference type="NCBIfam" id="TIGR02505">
    <property type="entry name" value="RTPR"/>
    <property type="match status" value="1"/>
</dbReference>
<evidence type="ECO:0000313" key="18">
    <source>
        <dbReference type="EMBL" id="VBB06746.1"/>
    </source>
</evidence>
<evidence type="ECO:0000256" key="6">
    <source>
        <dbReference type="ARBA" id="ARBA00022628"/>
    </source>
</evidence>
<dbReference type="EMBL" id="UPPP01000067">
    <property type="protein sequence ID" value="VBB06746.1"/>
    <property type="molecule type" value="Genomic_DNA"/>
</dbReference>
<evidence type="ECO:0000256" key="4">
    <source>
        <dbReference type="ARBA" id="ARBA00021063"/>
    </source>
</evidence>
<dbReference type="OrthoDB" id="9762933at2"/>
<comment type="cofactor">
    <cofactor evidence="1">
        <name>adenosylcob(III)alamin</name>
        <dbReference type="ChEBI" id="CHEBI:18408"/>
    </cofactor>
</comment>
<organism evidence="18 19">
    <name type="scientific">Lucifera butyrica</name>
    <dbReference type="NCBI Taxonomy" id="1351585"/>
    <lineage>
        <taxon>Bacteria</taxon>
        <taxon>Bacillati</taxon>
        <taxon>Bacillota</taxon>
        <taxon>Negativicutes</taxon>
        <taxon>Veillonellales</taxon>
        <taxon>Veillonellaceae</taxon>
        <taxon>Lucifera</taxon>
    </lineage>
</organism>
<evidence type="ECO:0000256" key="8">
    <source>
        <dbReference type="ARBA" id="ARBA00023002"/>
    </source>
</evidence>
<sequence length="669" mass="76034">MLSLSAAEIEELNKKVQFGVLGKAVYERTYSRIKPNGEKETWPETVLRVVNGNCNLVPERYIEAGEREKLFQLIYQFQAIPAGRSLWVSGVPGRQFLFNCHNSSWTEDISGHFTFLFDELCKGGGVGSNYSCRYIQHYLPVQNRFDLHIVCSQNHPDYLSVQDKLSTKFSADWTGSISIEDSREGWVQALKTLLQYFWSEPFEEREVIFDVSNIRAKGSRIKGFGGIASGPVPLIVMLQNIAALLNARYSQKLTSLDFMLLDHLIAACVISGNVRRSARMSIKSWKDPDILDFINCKLDESSHWTTNISVEIDDDFFKAWKKGNKHAKTVFNKAVEAMLTRGEPGFWNRSLSQVGETEPERIESTNPCGEIALQGFENCNLGHINLAGFDDEQQRQEAFRLMARFLIRNTFGDILNKRQKEIVSRNRRIGVGFFGYQTWLVKNGIKYSESHHNQFVIHSLKKYYQVVRNAVREYAFALRIPEPVKVTTIAPTGTIALLPGETTGIQPIYTRYGIRRIRYADNDPQLTEFAPQDIEQDIYSATTKAVKFYYKDRLVEIAEHLNFDVKDLVEQQDEIHLADMLSVQAMIQDVYADNAVSFTANILPGSLTKKEIKGILLSYLPRLKGTTIMVDESRPQAPYERVSAAEFEKHNGLIGHGNLECTNGACPIK</sequence>
<evidence type="ECO:0000256" key="9">
    <source>
        <dbReference type="ARBA" id="ARBA00023157"/>
    </source>
</evidence>
<keyword evidence="19" id="KW-1185">Reference proteome</keyword>
<feature type="disulfide bond" description="Redox-active" evidence="14">
    <location>
        <begin position="100"/>
        <end position="379"/>
    </location>
</feature>
<feature type="domain" description="Ribonucleotide reductase large subunit C-terminal" evidence="15">
    <location>
        <begin position="325"/>
        <end position="456"/>
    </location>
</feature>
<feature type="active site" evidence="13">
    <location>
        <position position="368"/>
    </location>
</feature>
<evidence type="ECO:0000313" key="19">
    <source>
        <dbReference type="Proteomes" id="UP000277811"/>
    </source>
</evidence>
<keyword evidence="8" id="KW-0560">Oxidoreductase</keyword>
<reference evidence="18 19" key="1">
    <citation type="submission" date="2018-06" db="EMBL/GenBank/DDBJ databases">
        <authorList>
            <person name="Strepis N."/>
        </authorList>
    </citation>
    <scope>NUCLEOTIDE SEQUENCE [LARGE SCALE GENOMIC DNA]</scope>
    <source>
        <strain evidence="18">LUCI</strain>
    </source>
</reference>
<feature type="domain" description="B12-dependent ribonucleotide reductase insertion" evidence="17">
    <location>
        <begin position="176"/>
        <end position="245"/>
    </location>
</feature>
<evidence type="ECO:0000259" key="16">
    <source>
        <dbReference type="Pfam" id="PF17975"/>
    </source>
</evidence>
<evidence type="ECO:0000259" key="17">
    <source>
        <dbReference type="Pfam" id="PF21995"/>
    </source>
</evidence>
<name>A0A498R291_9FIRM</name>
<evidence type="ECO:0000256" key="2">
    <source>
        <dbReference type="ARBA" id="ARBA00005654"/>
    </source>
</evidence>
<comment type="catalytic activity">
    <reaction evidence="12">
        <text>a 2'-deoxyribonucleoside 5'-triphosphate + [thioredoxin]-disulfide + H2O = a ribonucleoside 5'-triphosphate + [thioredoxin]-dithiol</text>
        <dbReference type="Rhea" id="RHEA:12701"/>
        <dbReference type="Rhea" id="RHEA-COMP:10698"/>
        <dbReference type="Rhea" id="RHEA-COMP:10700"/>
        <dbReference type="ChEBI" id="CHEBI:15377"/>
        <dbReference type="ChEBI" id="CHEBI:29950"/>
        <dbReference type="ChEBI" id="CHEBI:50058"/>
        <dbReference type="ChEBI" id="CHEBI:61557"/>
        <dbReference type="ChEBI" id="CHEBI:61560"/>
        <dbReference type="EC" id="1.17.4.2"/>
    </reaction>
</comment>
<protein>
    <recommendedName>
        <fullName evidence="4">Adenosylcobalamin-dependent ribonucleoside-triphosphate reductase</fullName>
        <ecNumber evidence="3">1.17.4.2</ecNumber>
    </recommendedName>
</protein>
<dbReference type="PANTHER" id="PTHR43371">
    <property type="entry name" value="VITAMIN B12-DEPENDENT RIBONUCLEOTIDE REDUCTASE"/>
    <property type="match status" value="1"/>
</dbReference>
<accession>A0A498R291</accession>
<keyword evidence="5" id="KW-0021">Allosteric enzyme</keyword>
<evidence type="ECO:0000256" key="1">
    <source>
        <dbReference type="ARBA" id="ARBA00001922"/>
    </source>
</evidence>
<comment type="similarity">
    <text evidence="2">Belongs to the class II ribonucleoside-triphosphate reductase family.</text>
</comment>
<keyword evidence="6" id="KW-0846">Cobalamin</keyword>
<dbReference type="InterPro" id="IPR040763">
    <property type="entry name" value="RNR_alpha_hel"/>
</dbReference>
<dbReference type="Gene3D" id="3.30.1620.10">
    <property type="entry name" value="b-12 dependent (class ii) ribonucleotide reductase, Chain A, Domain 2"/>
    <property type="match status" value="1"/>
</dbReference>
<dbReference type="GO" id="GO:0004748">
    <property type="term" value="F:ribonucleoside-diphosphate reductase activity, thioredoxin disulfide as acceptor"/>
    <property type="evidence" value="ECO:0007669"/>
    <property type="project" value="InterPro"/>
</dbReference>
<proteinExistence type="inferred from homology"/>
<feature type="domain" description="Ribonucleotide reductase alpha-helical" evidence="16">
    <location>
        <begin position="11"/>
        <end position="90"/>
    </location>
</feature>
<dbReference type="RefSeq" id="WP_122627693.1">
    <property type="nucleotide sequence ID" value="NZ_UPPP01000067.1"/>
</dbReference>
<gene>
    <name evidence="18" type="ORF">LUCI_1982</name>
</gene>
<keyword evidence="7" id="KW-0235">DNA replication</keyword>
<feature type="active site" evidence="13">
    <location>
        <position position="370"/>
    </location>
</feature>
<keyword evidence="10" id="KW-0676">Redox-active center</keyword>
<dbReference type="Proteomes" id="UP000277811">
    <property type="component" value="Unassembled WGS sequence"/>
</dbReference>
<dbReference type="Pfam" id="PF02867">
    <property type="entry name" value="Ribonuc_red_lgC"/>
    <property type="match status" value="2"/>
</dbReference>
<dbReference type="InterPro" id="IPR000788">
    <property type="entry name" value="RNR_lg_C"/>
</dbReference>
<dbReference type="EC" id="1.17.4.2" evidence="3"/>
<dbReference type="SUPFAM" id="SSF51998">
    <property type="entry name" value="PFL-like glycyl radical enzymes"/>
    <property type="match status" value="1"/>
</dbReference>
<dbReference type="GO" id="GO:0006260">
    <property type="term" value="P:DNA replication"/>
    <property type="evidence" value="ECO:0007669"/>
    <property type="project" value="UniProtKB-KW"/>
</dbReference>
<evidence type="ECO:0000256" key="7">
    <source>
        <dbReference type="ARBA" id="ARBA00022705"/>
    </source>
</evidence>